<feature type="non-terminal residue" evidence="5">
    <location>
        <position position="1"/>
    </location>
</feature>
<evidence type="ECO:0000313" key="5">
    <source>
        <dbReference type="EMBL" id="MEQ2217089.1"/>
    </source>
</evidence>
<evidence type="ECO:0000313" key="6">
    <source>
        <dbReference type="Proteomes" id="UP001434883"/>
    </source>
</evidence>
<dbReference type="InterPro" id="IPR000834">
    <property type="entry name" value="Peptidase_M14"/>
</dbReference>
<dbReference type="SUPFAM" id="SSF49464">
    <property type="entry name" value="Carboxypeptidase regulatory domain-like"/>
    <property type="match status" value="2"/>
</dbReference>
<accession>A0ABV0S9A8</accession>
<keyword evidence="6" id="KW-1185">Reference proteome</keyword>
<dbReference type="CDD" id="cd11308">
    <property type="entry name" value="Peptidase_M14NE-CP-C_like"/>
    <property type="match status" value="2"/>
</dbReference>
<dbReference type="PROSITE" id="PS00132">
    <property type="entry name" value="CARBOXYPEPT_ZN_1"/>
    <property type="match status" value="1"/>
</dbReference>
<keyword evidence="2" id="KW-0325">Glycoprotein</keyword>
<dbReference type="PANTHER" id="PTHR11532:SF73">
    <property type="entry name" value="CARBOXYPEPTIDASE D"/>
    <property type="match status" value="1"/>
</dbReference>
<evidence type="ECO:0000256" key="2">
    <source>
        <dbReference type="ARBA" id="ARBA00023180"/>
    </source>
</evidence>
<dbReference type="SMART" id="SM00631">
    <property type="entry name" value="Zn_pept"/>
    <property type="match status" value="1"/>
</dbReference>
<name>A0ABV0S9A8_9TELE</name>
<comment type="similarity">
    <text evidence="1 3">Belongs to the peptidase M14 family.</text>
</comment>
<dbReference type="PROSITE" id="PS52035">
    <property type="entry name" value="PEPTIDASE_M14"/>
    <property type="match status" value="2"/>
</dbReference>
<dbReference type="InterPro" id="IPR008969">
    <property type="entry name" value="CarboxyPept-like_regulatory"/>
</dbReference>
<evidence type="ECO:0000256" key="3">
    <source>
        <dbReference type="PROSITE-ProRule" id="PRU01379"/>
    </source>
</evidence>
<dbReference type="PANTHER" id="PTHR11532">
    <property type="entry name" value="PROTEASE M14 CARBOXYPEPTIDASE"/>
    <property type="match status" value="1"/>
</dbReference>
<feature type="active site" description="Proton donor/acceptor" evidence="3">
    <location>
        <position position="18"/>
    </location>
</feature>
<dbReference type="PRINTS" id="PR00765">
    <property type="entry name" value="CRBOXYPTASEA"/>
</dbReference>
<evidence type="ECO:0000256" key="1">
    <source>
        <dbReference type="ARBA" id="ARBA00005988"/>
    </source>
</evidence>
<dbReference type="Proteomes" id="UP001434883">
    <property type="component" value="Unassembled WGS sequence"/>
</dbReference>
<comment type="caution">
    <text evidence="3">Lacks conserved residue(s) required for the propagation of feature annotation.</text>
</comment>
<organism evidence="5 6">
    <name type="scientific">Xenoophorus captivus</name>
    <dbReference type="NCBI Taxonomy" id="1517983"/>
    <lineage>
        <taxon>Eukaryota</taxon>
        <taxon>Metazoa</taxon>
        <taxon>Chordata</taxon>
        <taxon>Craniata</taxon>
        <taxon>Vertebrata</taxon>
        <taxon>Euteleostomi</taxon>
        <taxon>Actinopterygii</taxon>
        <taxon>Neopterygii</taxon>
        <taxon>Teleostei</taxon>
        <taxon>Neoteleostei</taxon>
        <taxon>Acanthomorphata</taxon>
        <taxon>Ovalentaria</taxon>
        <taxon>Atherinomorphae</taxon>
        <taxon>Cyprinodontiformes</taxon>
        <taxon>Goodeidae</taxon>
        <taxon>Xenoophorus</taxon>
    </lineage>
</organism>
<reference evidence="5 6" key="1">
    <citation type="submission" date="2021-06" db="EMBL/GenBank/DDBJ databases">
        <authorList>
            <person name="Palmer J.M."/>
        </authorList>
    </citation>
    <scope>NUCLEOTIDE SEQUENCE [LARGE SCALE GENOMIC DNA]</scope>
    <source>
        <strain evidence="5 6">XC_2019</strain>
        <tissue evidence="5">Muscle</tissue>
    </source>
</reference>
<dbReference type="Gene3D" id="3.40.630.10">
    <property type="entry name" value="Zn peptidases"/>
    <property type="match status" value="3"/>
</dbReference>
<dbReference type="EMBL" id="JAHRIN010075653">
    <property type="protein sequence ID" value="MEQ2217089.1"/>
    <property type="molecule type" value="Genomic_DNA"/>
</dbReference>
<dbReference type="InterPro" id="IPR050753">
    <property type="entry name" value="Peptidase_M14_domain"/>
</dbReference>
<feature type="domain" description="Peptidase M14" evidence="4">
    <location>
        <begin position="187"/>
        <end position="400"/>
    </location>
</feature>
<dbReference type="Pfam" id="PF13620">
    <property type="entry name" value="CarboxypepD_reg"/>
    <property type="match status" value="2"/>
</dbReference>
<feature type="domain" description="Peptidase M14" evidence="4">
    <location>
        <begin position="1"/>
        <end position="48"/>
    </location>
</feature>
<dbReference type="SUPFAM" id="SSF53187">
    <property type="entry name" value="Zn-dependent exopeptidases"/>
    <property type="match status" value="2"/>
</dbReference>
<comment type="caution">
    <text evidence="5">The sequence shown here is derived from an EMBL/GenBank/DDBJ whole genome shotgun (WGS) entry which is preliminary data.</text>
</comment>
<dbReference type="Pfam" id="PF00246">
    <property type="entry name" value="Peptidase_M14"/>
    <property type="match status" value="1"/>
</dbReference>
<dbReference type="InterPro" id="IPR057246">
    <property type="entry name" value="CARBOXYPEPT_ZN_1"/>
</dbReference>
<protein>
    <recommendedName>
        <fullName evidence="4">Peptidase M14 domain-containing protein</fullName>
    </recommendedName>
</protein>
<proteinExistence type="inferred from homology"/>
<gene>
    <name evidence="5" type="ORF">XENOCAPTIV_015591</name>
</gene>
<dbReference type="Gene3D" id="2.60.40.1120">
    <property type="entry name" value="Carboxypeptidase-like, regulatory domain"/>
    <property type="match status" value="2"/>
</dbReference>
<evidence type="ECO:0000259" key="4">
    <source>
        <dbReference type="PROSITE" id="PS52035"/>
    </source>
</evidence>
<sequence>GMQDYNYLYGNCLEITMELSCCKHPLASELQKEWDLNKESLLAYMEKVHMGVRGFVKDAVSGAALSNVNIVVAGIRHNLTTAKFGDYYRLLLPGTYDITAVAPGYLSMAVNSVQVIDGKPTELNFTLQPFVNEAAGRTPQTTTSSPSTSHLIVPMTKASNITQIQAVPTTPPFLPLGHQPTHPKEFRHHNYADMELSLRKYNSEFSSITHLYSIGRSVQDRELYVMVISDNPNVHEHGEPEFKYVGNMHGNEVVGRELLLNLIEYLCRNYGTDPEVTQLVNNTRIHIMPSMNPDGYEVADWNYVNTNCFEVTIELGCVKYPLAKELPAYWEQNWRALLQFMHQVHTGIKGTVSDDRDRMGIPKATISVEGIDHNITTAHAGDYWRLLVPGTYAVTASADG</sequence>